<proteinExistence type="predicted"/>
<evidence type="ECO:0000256" key="1">
    <source>
        <dbReference type="SAM" id="SignalP"/>
    </source>
</evidence>
<feature type="signal peptide" evidence="1">
    <location>
        <begin position="1"/>
        <end position="17"/>
    </location>
</feature>
<keyword evidence="3" id="KW-1185">Reference proteome</keyword>
<organism evidence="2 3">
    <name type="scientific">Pseudocercospora musae</name>
    <dbReference type="NCBI Taxonomy" id="113226"/>
    <lineage>
        <taxon>Eukaryota</taxon>
        <taxon>Fungi</taxon>
        <taxon>Dikarya</taxon>
        <taxon>Ascomycota</taxon>
        <taxon>Pezizomycotina</taxon>
        <taxon>Dothideomycetes</taxon>
        <taxon>Dothideomycetidae</taxon>
        <taxon>Mycosphaerellales</taxon>
        <taxon>Mycosphaerellaceae</taxon>
        <taxon>Pseudocercospora</taxon>
    </lineage>
</organism>
<comment type="caution">
    <text evidence="2">The sequence shown here is derived from an EMBL/GenBank/DDBJ whole genome shotgun (WGS) entry which is preliminary data.</text>
</comment>
<evidence type="ECO:0000313" key="2">
    <source>
        <dbReference type="EMBL" id="KXS97106.1"/>
    </source>
</evidence>
<accession>A0A139H3Q4</accession>
<keyword evidence="1" id="KW-0732">Signal</keyword>
<name>A0A139H3Q4_9PEZI</name>
<reference evidence="2 3" key="1">
    <citation type="submission" date="2015-07" db="EMBL/GenBank/DDBJ databases">
        <title>Comparative genomics of the Sigatoka disease complex on banana suggests a link between parallel evolutionary changes in Pseudocercospora fijiensis and Pseudocercospora eumusae and increased virulence on the banana host.</title>
        <authorList>
            <person name="Chang T.-C."/>
            <person name="Salvucci A."/>
            <person name="Crous P.W."/>
            <person name="Stergiopoulos I."/>
        </authorList>
    </citation>
    <scope>NUCLEOTIDE SEQUENCE [LARGE SCALE GENOMIC DNA]</scope>
    <source>
        <strain evidence="2 3">CBS 116634</strain>
    </source>
</reference>
<feature type="chain" id="PRO_5007296934" evidence="1">
    <location>
        <begin position="18"/>
        <end position="238"/>
    </location>
</feature>
<dbReference type="AlphaFoldDB" id="A0A139H3Q4"/>
<dbReference type="EMBL" id="LFZO01000800">
    <property type="protein sequence ID" value="KXS97106.1"/>
    <property type="molecule type" value="Genomic_DNA"/>
</dbReference>
<gene>
    <name evidence="2" type="ORF">AC579_1316</name>
</gene>
<protein>
    <submittedName>
        <fullName evidence="2">Uncharacterized protein</fullName>
    </submittedName>
</protein>
<sequence length="238" mass="25976">MLPFEILLLVANSGALAINHNAHNLGHQDFLADSGRTPEPIHTYQCFEGDIASYPAPTHWLSLLDLWNINREQILSSNAGNTYLQYYIQQAIIKVAKESNIDARLVLALVMGESRGKASSPCVGGNVPRCGILHALKGSLLDESQSSESVERMIREGIIGSPEGGLGYAQLVEGKPRLANVAPGCLFTAARAYHLGNLRQNAEQVEQDRHDVEDARFVNDLANRLLGWDGRGEGFSQC</sequence>
<dbReference type="OrthoDB" id="285674at2759"/>
<dbReference type="Proteomes" id="UP000073492">
    <property type="component" value="Unassembled WGS sequence"/>
</dbReference>
<evidence type="ECO:0000313" key="3">
    <source>
        <dbReference type="Proteomes" id="UP000073492"/>
    </source>
</evidence>